<dbReference type="PANTHER" id="PTHR48043:SF159">
    <property type="entry name" value="EG:EG0003.4 PROTEIN-RELATED"/>
    <property type="match status" value="1"/>
</dbReference>
<evidence type="ECO:0000256" key="4">
    <source>
        <dbReference type="RuleBase" id="RU003718"/>
    </source>
</evidence>
<comment type="catalytic activity">
    <reaction evidence="5">
        <text>glucuronate acceptor + UDP-alpha-D-glucuronate = acceptor beta-D-glucuronoside + UDP + H(+)</text>
        <dbReference type="Rhea" id="RHEA:21032"/>
        <dbReference type="ChEBI" id="CHEBI:15378"/>
        <dbReference type="ChEBI" id="CHEBI:58052"/>
        <dbReference type="ChEBI" id="CHEBI:58223"/>
        <dbReference type="ChEBI" id="CHEBI:132367"/>
        <dbReference type="ChEBI" id="CHEBI:132368"/>
        <dbReference type="EC" id="2.4.1.17"/>
    </reaction>
</comment>
<keyword evidence="5" id="KW-0732">Signal</keyword>
<keyword evidence="3 4" id="KW-0808">Transferase</keyword>
<dbReference type="EMBL" id="CAJHNJ030000007">
    <property type="protein sequence ID" value="CAG9102153.1"/>
    <property type="molecule type" value="Genomic_DNA"/>
</dbReference>
<organism evidence="6 7">
    <name type="scientific">Plutella xylostella</name>
    <name type="common">Diamondback moth</name>
    <name type="synonym">Plutella maculipennis</name>
    <dbReference type="NCBI Taxonomy" id="51655"/>
    <lineage>
        <taxon>Eukaryota</taxon>
        <taxon>Metazoa</taxon>
        <taxon>Ecdysozoa</taxon>
        <taxon>Arthropoda</taxon>
        <taxon>Hexapoda</taxon>
        <taxon>Insecta</taxon>
        <taxon>Pterygota</taxon>
        <taxon>Neoptera</taxon>
        <taxon>Endopterygota</taxon>
        <taxon>Lepidoptera</taxon>
        <taxon>Glossata</taxon>
        <taxon>Ditrysia</taxon>
        <taxon>Yponomeutoidea</taxon>
        <taxon>Plutellidae</taxon>
        <taxon>Plutella</taxon>
    </lineage>
</organism>
<protein>
    <recommendedName>
        <fullName evidence="5">UDP-glucuronosyltransferase</fullName>
        <ecNumber evidence="5">2.4.1.17</ecNumber>
    </recommendedName>
</protein>
<proteinExistence type="inferred from homology"/>
<dbReference type="InterPro" id="IPR002213">
    <property type="entry name" value="UDP_glucos_trans"/>
</dbReference>
<dbReference type="AlphaFoldDB" id="A0A8S4DKS1"/>
<keyword evidence="5" id="KW-1133">Transmembrane helix</keyword>
<feature type="transmembrane region" description="Helical" evidence="5">
    <location>
        <begin position="477"/>
        <end position="501"/>
    </location>
</feature>
<reference evidence="6" key="1">
    <citation type="submission" date="2020-11" db="EMBL/GenBank/DDBJ databases">
        <authorList>
            <person name="Whiteford S."/>
        </authorList>
    </citation>
    <scope>NUCLEOTIDE SEQUENCE</scope>
</reference>
<dbReference type="PANTHER" id="PTHR48043">
    <property type="entry name" value="EG:EG0003.4 PROTEIN-RELATED"/>
    <property type="match status" value="1"/>
</dbReference>
<feature type="chain" id="PRO_5035966013" description="UDP-glucuronosyltransferase" evidence="5">
    <location>
        <begin position="20"/>
        <end position="521"/>
    </location>
</feature>
<dbReference type="GO" id="GO:0016020">
    <property type="term" value="C:membrane"/>
    <property type="evidence" value="ECO:0007669"/>
    <property type="project" value="UniProtKB-SubCell"/>
</dbReference>
<evidence type="ECO:0000256" key="1">
    <source>
        <dbReference type="ARBA" id="ARBA00009995"/>
    </source>
</evidence>
<dbReference type="SUPFAM" id="SSF53756">
    <property type="entry name" value="UDP-Glycosyltransferase/glycogen phosphorylase"/>
    <property type="match status" value="1"/>
</dbReference>
<keyword evidence="7" id="KW-1185">Reference proteome</keyword>
<accession>A0A8S4DKS1</accession>
<dbReference type="GO" id="GO:0015020">
    <property type="term" value="F:glucuronosyltransferase activity"/>
    <property type="evidence" value="ECO:0007669"/>
    <property type="project" value="UniProtKB-EC"/>
</dbReference>
<comment type="similarity">
    <text evidence="1 4">Belongs to the UDP-glycosyltransferase family.</text>
</comment>
<dbReference type="InterPro" id="IPR050271">
    <property type="entry name" value="UDP-glycosyltransferase"/>
</dbReference>
<dbReference type="InterPro" id="IPR035595">
    <property type="entry name" value="UDP_glycos_trans_CS"/>
</dbReference>
<evidence type="ECO:0000256" key="5">
    <source>
        <dbReference type="RuleBase" id="RU362059"/>
    </source>
</evidence>
<dbReference type="EC" id="2.4.1.17" evidence="5"/>
<comment type="caution">
    <text evidence="6">The sequence shown here is derived from an EMBL/GenBank/DDBJ whole genome shotgun (WGS) entry which is preliminary data.</text>
</comment>
<dbReference type="FunFam" id="3.40.50.2000:FF:000050">
    <property type="entry name" value="UDP-glucuronosyltransferase"/>
    <property type="match status" value="1"/>
</dbReference>
<dbReference type="CDD" id="cd03784">
    <property type="entry name" value="GT1_Gtf-like"/>
    <property type="match status" value="1"/>
</dbReference>
<dbReference type="Gene3D" id="3.40.50.2000">
    <property type="entry name" value="Glycogen Phosphorylase B"/>
    <property type="match status" value="2"/>
</dbReference>
<evidence type="ECO:0000256" key="2">
    <source>
        <dbReference type="ARBA" id="ARBA00022676"/>
    </source>
</evidence>
<comment type="subcellular location">
    <subcellularLocation>
        <location evidence="5">Membrane</location>
        <topology evidence="5">Single-pass membrane protein</topology>
    </subcellularLocation>
</comment>
<keyword evidence="2 4" id="KW-0328">Glycosyltransferase</keyword>
<keyword evidence="5" id="KW-0812">Transmembrane</keyword>
<dbReference type="PROSITE" id="PS00375">
    <property type="entry name" value="UDPGT"/>
    <property type="match status" value="1"/>
</dbReference>
<sequence>MILSIVLVMLGAFCSIAEPAKILYVLPFGGPSHYIALKDLGLELANRGHEVHVITPFRENNPPPNYHQIMVQKKSPWEFLSQERPNIFTFTEYSFSKYMGLLYQIGYMLNELVFESDEFLKFMQEDHKFDVVINELFYQEPFYLLAHKYQAPLVLVSTFGNSMKTNFYGKNPLQLNVANHEWAVFDPTGVVGRFWNVYCSLYDLFMHKFVYMPKQEEYARKYFKDLPQPVPSLEELAGNASLVLMNSHFSIDNPTAYLPNFVEVGGLNHVKKPKALPKDLQEILDKATNGVVFMSLGSNVQSTDLSKDKLEAFIKVFGELKETVLMKWEDDTLTNIPKNVILRKWFPQIEVVAHPNVKLFIGHGGLISLLETINAGVPILGIPVFADQYLNIHSTIQNGNGAMLEHKNINEHNLRTILNKMLTDKRYKEKALEISTRFKDRPMNGLDTAIWWIEYVIRHKGADFIKTPALKFNFLQYYMLDVLLLVLAVALAPLIVLWKIVSLFKSKPVKKNVEKKKQKRN</sequence>
<evidence type="ECO:0000313" key="7">
    <source>
        <dbReference type="Proteomes" id="UP000653454"/>
    </source>
</evidence>
<evidence type="ECO:0000256" key="3">
    <source>
        <dbReference type="ARBA" id="ARBA00022679"/>
    </source>
</evidence>
<gene>
    <name evidence="6" type="ORF">PLXY2_LOCUS2775</name>
</gene>
<dbReference type="Pfam" id="PF00201">
    <property type="entry name" value="UDPGT"/>
    <property type="match status" value="1"/>
</dbReference>
<name>A0A8S4DKS1_PLUXY</name>
<keyword evidence="5" id="KW-0472">Membrane</keyword>
<dbReference type="Proteomes" id="UP000653454">
    <property type="component" value="Unassembled WGS sequence"/>
</dbReference>
<evidence type="ECO:0000313" key="6">
    <source>
        <dbReference type="EMBL" id="CAG9102153.1"/>
    </source>
</evidence>
<feature type="signal peptide" evidence="5">
    <location>
        <begin position="1"/>
        <end position="19"/>
    </location>
</feature>